<evidence type="ECO:0000259" key="4">
    <source>
        <dbReference type="PROSITE" id="PS50995"/>
    </source>
</evidence>
<dbReference type="AlphaFoldDB" id="A0A154L348"/>
<gene>
    <name evidence="5" type="ORF">AUP42_02585</name>
</gene>
<dbReference type="EMBL" id="LPVY01000020">
    <property type="protein sequence ID" value="KZB62955.1"/>
    <property type="molecule type" value="Genomic_DNA"/>
</dbReference>
<sequence length="166" mass="18869">MTNPPDSNASREQFGIWLGMLARQWRAEVDRRLSPFILTEARWIILFRLSTADHDLTQKELARVAGVQGPTLVRTLDWLEEKGLIERREVPDDRRAKTVHLTAKAEPALRQIQAVIQGVRAQIFADVSDEELEQCLAVFKKIGRQFDAFAGSAQDRDMIMVGQGKK</sequence>
<dbReference type="PROSITE" id="PS01117">
    <property type="entry name" value="HTH_MARR_1"/>
    <property type="match status" value="1"/>
</dbReference>
<dbReference type="InterPro" id="IPR023187">
    <property type="entry name" value="Tscrpt_reg_MarR-type_CS"/>
</dbReference>
<organism evidence="5 6">
    <name type="scientific">Thalassospira lucentensis</name>
    <dbReference type="NCBI Taxonomy" id="168935"/>
    <lineage>
        <taxon>Bacteria</taxon>
        <taxon>Pseudomonadati</taxon>
        <taxon>Pseudomonadota</taxon>
        <taxon>Alphaproteobacteria</taxon>
        <taxon>Rhodospirillales</taxon>
        <taxon>Thalassospiraceae</taxon>
        <taxon>Thalassospira</taxon>
    </lineage>
</organism>
<proteinExistence type="predicted"/>
<feature type="domain" description="HTH marR-type" evidence="4">
    <location>
        <begin position="11"/>
        <end position="144"/>
    </location>
</feature>
<dbReference type="CDD" id="cd00090">
    <property type="entry name" value="HTH_ARSR"/>
    <property type="match status" value="1"/>
</dbReference>
<dbReference type="InterPro" id="IPR000835">
    <property type="entry name" value="HTH_MarR-typ"/>
</dbReference>
<dbReference type="RefSeq" id="WP_062952454.1">
    <property type="nucleotide sequence ID" value="NZ_LPVY01000020.1"/>
</dbReference>
<dbReference type="InterPro" id="IPR011991">
    <property type="entry name" value="ArsR-like_HTH"/>
</dbReference>
<dbReference type="OrthoDB" id="7427954at2"/>
<evidence type="ECO:0000256" key="2">
    <source>
        <dbReference type="ARBA" id="ARBA00023125"/>
    </source>
</evidence>
<name>A0A154L348_9PROT</name>
<evidence type="ECO:0000313" key="6">
    <source>
        <dbReference type="Proteomes" id="UP000076335"/>
    </source>
</evidence>
<dbReference type="Pfam" id="PF12802">
    <property type="entry name" value="MarR_2"/>
    <property type="match status" value="1"/>
</dbReference>
<evidence type="ECO:0000256" key="3">
    <source>
        <dbReference type="ARBA" id="ARBA00023163"/>
    </source>
</evidence>
<evidence type="ECO:0000313" key="5">
    <source>
        <dbReference type="EMBL" id="KZB62955.1"/>
    </source>
</evidence>
<keyword evidence="1" id="KW-0805">Transcription regulation</keyword>
<evidence type="ECO:0000256" key="1">
    <source>
        <dbReference type="ARBA" id="ARBA00023015"/>
    </source>
</evidence>
<comment type="caution">
    <text evidence="5">The sequence shown here is derived from an EMBL/GenBank/DDBJ whole genome shotgun (WGS) entry which is preliminary data.</text>
</comment>
<dbReference type="GO" id="GO:0003700">
    <property type="term" value="F:DNA-binding transcription factor activity"/>
    <property type="evidence" value="ECO:0007669"/>
    <property type="project" value="InterPro"/>
</dbReference>
<reference evidence="5 6" key="1">
    <citation type="submission" date="2015-12" db="EMBL/GenBank/DDBJ databases">
        <title>Genome sequence of Thalassospira lucentensis MCCC 1A02072.</title>
        <authorList>
            <person name="Lu L."/>
            <person name="Lai Q."/>
            <person name="Shao Z."/>
            <person name="Qian P."/>
        </authorList>
    </citation>
    <scope>NUCLEOTIDE SEQUENCE [LARGE SCALE GENOMIC DNA]</scope>
    <source>
        <strain evidence="5 6">MCCC 1A02072</strain>
    </source>
</reference>
<keyword evidence="3" id="KW-0804">Transcription</keyword>
<dbReference type="PANTHER" id="PTHR42756:SF1">
    <property type="entry name" value="TRANSCRIPTIONAL REPRESSOR OF EMRAB OPERON"/>
    <property type="match status" value="1"/>
</dbReference>
<dbReference type="Proteomes" id="UP000076335">
    <property type="component" value="Unassembled WGS sequence"/>
</dbReference>
<dbReference type="NCBIfam" id="NF002926">
    <property type="entry name" value="PRK03573.1"/>
    <property type="match status" value="1"/>
</dbReference>
<dbReference type="GO" id="GO:0003677">
    <property type="term" value="F:DNA binding"/>
    <property type="evidence" value="ECO:0007669"/>
    <property type="project" value="UniProtKB-KW"/>
</dbReference>
<accession>A0A154L348</accession>
<protein>
    <submittedName>
        <fullName evidence="5">MarR family transcriptional regulator</fullName>
    </submittedName>
</protein>
<dbReference type="InterPro" id="IPR036388">
    <property type="entry name" value="WH-like_DNA-bd_sf"/>
</dbReference>
<dbReference type="SMART" id="SM00347">
    <property type="entry name" value="HTH_MARR"/>
    <property type="match status" value="1"/>
</dbReference>
<dbReference type="PANTHER" id="PTHR42756">
    <property type="entry name" value="TRANSCRIPTIONAL REGULATOR, MARR"/>
    <property type="match status" value="1"/>
</dbReference>
<dbReference type="PRINTS" id="PR00598">
    <property type="entry name" value="HTHMARR"/>
</dbReference>
<dbReference type="PROSITE" id="PS50995">
    <property type="entry name" value="HTH_MARR_2"/>
    <property type="match status" value="1"/>
</dbReference>
<dbReference type="Gene3D" id="1.10.10.10">
    <property type="entry name" value="Winged helix-like DNA-binding domain superfamily/Winged helix DNA-binding domain"/>
    <property type="match status" value="1"/>
</dbReference>
<dbReference type="SUPFAM" id="SSF46785">
    <property type="entry name" value="Winged helix' DNA-binding domain"/>
    <property type="match status" value="1"/>
</dbReference>
<keyword evidence="2" id="KW-0238">DNA-binding</keyword>
<dbReference type="InterPro" id="IPR036390">
    <property type="entry name" value="WH_DNA-bd_sf"/>
</dbReference>